<dbReference type="SUPFAM" id="SSF48695">
    <property type="entry name" value="Multiheme cytochromes"/>
    <property type="match status" value="1"/>
</dbReference>
<dbReference type="PANTHER" id="PTHR35038">
    <property type="entry name" value="DISSIMILATORY SULFITE REDUCTASE SIRA"/>
    <property type="match status" value="1"/>
</dbReference>
<dbReference type="Pfam" id="PF13435">
    <property type="entry name" value="Cytochrome_C554"/>
    <property type="match status" value="1"/>
</dbReference>
<feature type="domain" description="Cytochrome c-552/4" evidence="4">
    <location>
        <begin position="90"/>
        <end position="156"/>
    </location>
</feature>
<reference evidence="5 6" key="1">
    <citation type="journal article" date="2016" name="Nat. Commun.">
        <title>Thousands of microbial genomes shed light on interconnected biogeochemical processes in an aquifer system.</title>
        <authorList>
            <person name="Anantharaman K."/>
            <person name="Brown C.T."/>
            <person name="Hug L.A."/>
            <person name="Sharon I."/>
            <person name="Castelle C.J."/>
            <person name="Probst A.J."/>
            <person name="Thomas B.C."/>
            <person name="Singh A."/>
            <person name="Wilkins M.J."/>
            <person name="Karaoz U."/>
            <person name="Brodie E.L."/>
            <person name="Williams K.H."/>
            <person name="Hubbard S.S."/>
            <person name="Banfield J.F."/>
        </authorList>
    </citation>
    <scope>NUCLEOTIDE SEQUENCE [LARGE SCALE GENOMIC DNA]</scope>
</reference>
<dbReference type="STRING" id="1802668.A2831_01395"/>
<evidence type="ECO:0000313" key="6">
    <source>
        <dbReference type="Proteomes" id="UP000177507"/>
    </source>
</evidence>
<dbReference type="Gene3D" id="1.10.287.3080">
    <property type="match status" value="2"/>
</dbReference>
<dbReference type="NCBIfam" id="TIGR01905">
    <property type="entry name" value="paired_CXXCH_1"/>
    <property type="match status" value="2"/>
</dbReference>
<dbReference type="Pfam" id="PF09699">
    <property type="entry name" value="Paired_CXXCH_1"/>
    <property type="match status" value="2"/>
</dbReference>
<organism evidence="5 6">
    <name type="scientific">Candidatus Yanofskybacteria bacterium RIFCSPHIGHO2_01_FULL_44_17</name>
    <dbReference type="NCBI Taxonomy" id="1802668"/>
    <lineage>
        <taxon>Bacteria</taxon>
        <taxon>Candidatus Yanofskyibacteriota</taxon>
    </lineage>
</organism>
<proteinExistence type="predicted"/>
<evidence type="ECO:0000256" key="2">
    <source>
        <dbReference type="SAM" id="SignalP"/>
    </source>
</evidence>
<sequence length="344" mass="37398">MRLAYKSLIGLAIFASPHIIAQKQPAAPQASPVVWQLPKNANPEEYIGAEFCGACHGAQHAQFTKTIHAAAAPSVIAYGTGCESCHGPGKKHAEAMAEAQSPNEISAAKKLIYGFHGKPAENAARCLGCHTSSQNQSLFARSEHKLMGLACESCHSAHLVTSAMAKKEGIIENFAQAVFFNMPSKAEESRWLNQSLLRQKQPDLCFGCHKTIQAQFSLPTHHRVPEGLMKCTDCHNAHGTMNPPQLSKVNFEVCTGCHTEKRGPFVHEHAAVKVEGCIGCHSPHGSVERNMLLRREGRFLCLQCHVNPGGINVPHGRLGFQTSGECVRCHAQIHGSNTSEYFLQ</sequence>
<evidence type="ECO:0000256" key="1">
    <source>
        <dbReference type="ARBA" id="ARBA00022729"/>
    </source>
</evidence>
<dbReference type="Proteomes" id="UP000177507">
    <property type="component" value="Unassembled WGS sequence"/>
</dbReference>
<evidence type="ECO:0000259" key="4">
    <source>
        <dbReference type="Pfam" id="PF13435"/>
    </source>
</evidence>
<dbReference type="InterPro" id="IPR036280">
    <property type="entry name" value="Multihaem_cyt_sf"/>
</dbReference>
<name>A0A1F8EWX9_9BACT</name>
<gene>
    <name evidence="5" type="ORF">A2831_01395</name>
</gene>
<feature type="domain" description="Doubled CXXCH motif" evidence="3">
    <location>
        <begin position="269"/>
        <end position="306"/>
    </location>
</feature>
<feature type="chain" id="PRO_5009535364" evidence="2">
    <location>
        <begin position="22"/>
        <end position="344"/>
    </location>
</feature>
<dbReference type="InterPro" id="IPR023155">
    <property type="entry name" value="Cyt_c-552/4"/>
</dbReference>
<protein>
    <submittedName>
        <fullName evidence="5">Uncharacterized protein</fullName>
    </submittedName>
</protein>
<dbReference type="AlphaFoldDB" id="A0A1F8EWX9"/>
<keyword evidence="1 2" id="KW-0732">Signal</keyword>
<dbReference type="InterPro" id="IPR051829">
    <property type="entry name" value="Multiheme_Cytochr_ET"/>
</dbReference>
<comment type="caution">
    <text evidence="5">The sequence shown here is derived from an EMBL/GenBank/DDBJ whole genome shotgun (WGS) entry which is preliminary data.</text>
</comment>
<dbReference type="InterPro" id="IPR010177">
    <property type="entry name" value="Paired_CXXCH_1"/>
</dbReference>
<evidence type="ECO:0000259" key="3">
    <source>
        <dbReference type="Pfam" id="PF09699"/>
    </source>
</evidence>
<dbReference type="PANTHER" id="PTHR35038:SF6">
    <property type="entry name" value="SURFACE LOCALIZED DECAHEME CYTOCHROME C LIPOPROTEIN"/>
    <property type="match status" value="1"/>
</dbReference>
<dbReference type="GO" id="GO:0016491">
    <property type="term" value="F:oxidoreductase activity"/>
    <property type="evidence" value="ECO:0007669"/>
    <property type="project" value="TreeGrafter"/>
</dbReference>
<dbReference type="EMBL" id="MGJI01000009">
    <property type="protein sequence ID" value="OGN05375.1"/>
    <property type="molecule type" value="Genomic_DNA"/>
</dbReference>
<dbReference type="Gene3D" id="3.90.10.10">
    <property type="entry name" value="Cytochrome C3"/>
    <property type="match status" value="1"/>
</dbReference>
<feature type="domain" description="Doubled CXXCH motif" evidence="3">
    <location>
        <begin position="221"/>
        <end position="262"/>
    </location>
</feature>
<accession>A0A1F8EWX9</accession>
<feature type="signal peptide" evidence="2">
    <location>
        <begin position="1"/>
        <end position="21"/>
    </location>
</feature>
<evidence type="ECO:0000313" key="5">
    <source>
        <dbReference type="EMBL" id="OGN05375.1"/>
    </source>
</evidence>